<sequence length="104" mass="11598">MSPVNKRTKVLRYESNPHSGYIDPHNQQTKPIESNRISAAEGQEPLGLIFGTLSPPESETEGYIDHTHSKSTSTRGYAESAPTPTRYNNEGNRFSYSNTKQILS</sequence>
<evidence type="ECO:0000313" key="2">
    <source>
        <dbReference type="EMBL" id="KAK9763784.1"/>
    </source>
</evidence>
<protein>
    <submittedName>
        <fullName evidence="2">Uncharacterized protein</fullName>
    </submittedName>
</protein>
<accession>A0ABR2WQL6</accession>
<gene>
    <name evidence="2" type="ORF">K7432_009239</name>
</gene>
<comment type="caution">
    <text evidence="2">The sequence shown here is derived from an EMBL/GenBank/DDBJ whole genome shotgun (WGS) entry which is preliminary data.</text>
</comment>
<evidence type="ECO:0000313" key="3">
    <source>
        <dbReference type="Proteomes" id="UP001479436"/>
    </source>
</evidence>
<feature type="compositionally biased region" description="Basic residues" evidence="1">
    <location>
        <begin position="1"/>
        <end position="10"/>
    </location>
</feature>
<feature type="region of interest" description="Disordered" evidence="1">
    <location>
        <begin position="51"/>
        <end position="104"/>
    </location>
</feature>
<reference evidence="2 3" key="1">
    <citation type="submission" date="2023-04" db="EMBL/GenBank/DDBJ databases">
        <title>Genome of Basidiobolus ranarum AG-B5.</title>
        <authorList>
            <person name="Stajich J.E."/>
            <person name="Carter-House D."/>
            <person name="Gryganskyi A."/>
        </authorList>
    </citation>
    <scope>NUCLEOTIDE SEQUENCE [LARGE SCALE GENOMIC DNA]</scope>
    <source>
        <strain evidence="2 3">AG-B5</strain>
    </source>
</reference>
<feature type="compositionally biased region" description="Polar residues" evidence="1">
    <location>
        <begin position="82"/>
        <end position="104"/>
    </location>
</feature>
<organism evidence="2 3">
    <name type="scientific">Basidiobolus ranarum</name>
    <dbReference type="NCBI Taxonomy" id="34480"/>
    <lineage>
        <taxon>Eukaryota</taxon>
        <taxon>Fungi</taxon>
        <taxon>Fungi incertae sedis</taxon>
        <taxon>Zoopagomycota</taxon>
        <taxon>Entomophthoromycotina</taxon>
        <taxon>Basidiobolomycetes</taxon>
        <taxon>Basidiobolales</taxon>
        <taxon>Basidiobolaceae</taxon>
        <taxon>Basidiobolus</taxon>
    </lineage>
</organism>
<proteinExistence type="predicted"/>
<keyword evidence="3" id="KW-1185">Reference proteome</keyword>
<evidence type="ECO:0000256" key="1">
    <source>
        <dbReference type="SAM" id="MobiDB-lite"/>
    </source>
</evidence>
<name>A0ABR2WQL6_9FUNG</name>
<dbReference type="Proteomes" id="UP001479436">
    <property type="component" value="Unassembled WGS sequence"/>
</dbReference>
<dbReference type="EMBL" id="JASJQH010000557">
    <property type="protein sequence ID" value="KAK9763784.1"/>
    <property type="molecule type" value="Genomic_DNA"/>
</dbReference>
<feature type="region of interest" description="Disordered" evidence="1">
    <location>
        <begin position="1"/>
        <end position="29"/>
    </location>
</feature>